<evidence type="ECO:0000256" key="4">
    <source>
        <dbReference type="ARBA" id="ARBA00022989"/>
    </source>
</evidence>
<evidence type="ECO:0000256" key="2">
    <source>
        <dbReference type="ARBA" id="ARBA00007168"/>
    </source>
</evidence>
<feature type="transmembrane region" description="Helical" evidence="7">
    <location>
        <begin position="486"/>
        <end position="506"/>
    </location>
</feature>
<dbReference type="EMBL" id="HBIX01033555">
    <property type="protein sequence ID" value="CAE0729197.1"/>
    <property type="molecule type" value="Transcribed_RNA"/>
</dbReference>
<dbReference type="PANTHER" id="PTHR12385:SF4">
    <property type="entry name" value="PROTEIN PNS1"/>
    <property type="match status" value="1"/>
</dbReference>
<evidence type="ECO:0000256" key="5">
    <source>
        <dbReference type="ARBA" id="ARBA00023136"/>
    </source>
</evidence>
<feature type="transmembrane region" description="Helical" evidence="7">
    <location>
        <begin position="411"/>
        <end position="429"/>
    </location>
</feature>
<evidence type="ECO:0000256" key="3">
    <source>
        <dbReference type="ARBA" id="ARBA00022692"/>
    </source>
</evidence>
<feature type="compositionally biased region" description="Pro residues" evidence="6">
    <location>
        <begin position="152"/>
        <end position="161"/>
    </location>
</feature>
<name>A0A7S4AWD6_9STRA</name>
<feature type="transmembrane region" description="Helical" evidence="7">
    <location>
        <begin position="654"/>
        <end position="674"/>
    </location>
</feature>
<reference evidence="8" key="1">
    <citation type="submission" date="2021-01" db="EMBL/GenBank/DDBJ databases">
        <authorList>
            <person name="Corre E."/>
            <person name="Pelletier E."/>
            <person name="Niang G."/>
            <person name="Scheremetjew M."/>
            <person name="Finn R."/>
            <person name="Kale V."/>
            <person name="Holt S."/>
            <person name="Cochrane G."/>
            <person name="Meng A."/>
            <person name="Brown T."/>
            <person name="Cohen L."/>
        </authorList>
    </citation>
    <scope>NUCLEOTIDE SEQUENCE</scope>
    <source>
        <strain evidence="8">10249 10 AB</strain>
    </source>
</reference>
<evidence type="ECO:0000256" key="1">
    <source>
        <dbReference type="ARBA" id="ARBA00004141"/>
    </source>
</evidence>
<feature type="region of interest" description="Disordered" evidence="6">
    <location>
        <begin position="1"/>
        <end position="98"/>
    </location>
</feature>
<evidence type="ECO:0000256" key="7">
    <source>
        <dbReference type="SAM" id="Phobius"/>
    </source>
</evidence>
<dbReference type="AlphaFoldDB" id="A0A7S4AWD6"/>
<feature type="transmembrane region" description="Helical" evidence="7">
    <location>
        <begin position="513"/>
        <end position="536"/>
    </location>
</feature>
<dbReference type="PANTHER" id="PTHR12385">
    <property type="entry name" value="CHOLINE TRANSPORTER-LIKE (SLC FAMILY 44)"/>
    <property type="match status" value="1"/>
</dbReference>
<feature type="transmembrane region" description="Helical" evidence="7">
    <location>
        <begin position="754"/>
        <end position="776"/>
    </location>
</feature>
<evidence type="ECO:0000256" key="6">
    <source>
        <dbReference type="SAM" id="MobiDB-lite"/>
    </source>
</evidence>
<evidence type="ECO:0000313" key="8">
    <source>
        <dbReference type="EMBL" id="CAE0729197.1"/>
    </source>
</evidence>
<dbReference type="InterPro" id="IPR007603">
    <property type="entry name" value="Choline_transptr-like"/>
</dbReference>
<keyword evidence="3 7" id="KW-0812">Transmembrane</keyword>
<comment type="subcellular location">
    <subcellularLocation>
        <location evidence="1">Membrane</location>
        <topology evidence="1">Multi-pass membrane protein</topology>
    </subcellularLocation>
</comment>
<feature type="transmembrane region" description="Helical" evidence="7">
    <location>
        <begin position="796"/>
        <end position="827"/>
    </location>
</feature>
<dbReference type="GO" id="GO:0016020">
    <property type="term" value="C:membrane"/>
    <property type="evidence" value="ECO:0007669"/>
    <property type="project" value="UniProtKB-SubCell"/>
</dbReference>
<organism evidence="8">
    <name type="scientific">Pseudo-nitzschia australis</name>
    <dbReference type="NCBI Taxonomy" id="44445"/>
    <lineage>
        <taxon>Eukaryota</taxon>
        <taxon>Sar</taxon>
        <taxon>Stramenopiles</taxon>
        <taxon>Ochrophyta</taxon>
        <taxon>Bacillariophyta</taxon>
        <taxon>Bacillariophyceae</taxon>
        <taxon>Bacillariophycidae</taxon>
        <taxon>Bacillariales</taxon>
        <taxon>Bacillariaceae</taxon>
        <taxon>Pseudo-nitzschia</taxon>
    </lineage>
</organism>
<feature type="compositionally biased region" description="Polar residues" evidence="6">
    <location>
        <begin position="54"/>
        <end position="80"/>
    </location>
</feature>
<feature type="transmembrane region" description="Helical" evidence="7">
    <location>
        <begin position="556"/>
        <end position="582"/>
    </location>
</feature>
<feature type="transmembrane region" description="Helical" evidence="7">
    <location>
        <begin position="450"/>
        <end position="480"/>
    </location>
</feature>
<dbReference type="GO" id="GO:0022857">
    <property type="term" value="F:transmembrane transporter activity"/>
    <property type="evidence" value="ECO:0007669"/>
    <property type="project" value="InterPro"/>
</dbReference>
<protein>
    <submittedName>
        <fullName evidence="8">Uncharacterized protein</fullName>
    </submittedName>
</protein>
<feature type="transmembrane region" description="Helical" evidence="7">
    <location>
        <begin position="594"/>
        <end position="611"/>
    </location>
</feature>
<proteinExistence type="inferred from homology"/>
<feature type="region of interest" description="Disordered" evidence="6">
    <location>
        <begin position="348"/>
        <end position="388"/>
    </location>
</feature>
<keyword evidence="4 7" id="KW-1133">Transmembrane helix</keyword>
<dbReference type="Pfam" id="PF04515">
    <property type="entry name" value="Choline_transpo"/>
    <property type="match status" value="1"/>
</dbReference>
<keyword evidence="5 7" id="KW-0472">Membrane</keyword>
<comment type="similarity">
    <text evidence="2">Belongs to the CTL (choline transporter-like) family.</text>
</comment>
<feature type="region of interest" description="Disordered" evidence="6">
    <location>
        <begin position="125"/>
        <end position="290"/>
    </location>
</feature>
<feature type="compositionally biased region" description="Polar residues" evidence="6">
    <location>
        <begin position="163"/>
        <end position="179"/>
    </location>
</feature>
<feature type="compositionally biased region" description="Low complexity" evidence="6">
    <location>
        <begin position="193"/>
        <end position="205"/>
    </location>
</feature>
<gene>
    <name evidence="8" type="ORF">PAUS00366_LOCUS21981</name>
</gene>
<feature type="compositionally biased region" description="Low complexity" evidence="6">
    <location>
        <begin position="39"/>
        <end position="53"/>
    </location>
</feature>
<sequence>MSGVANGSAENGESAPQLVKRQAPTQQETAPPLLRSDTSHTGSTKASKKSTGSVNSGSERNGYPSQISYNSNNAVSNGQGNKMRMQQPPVSPAPPGSFQFYEGFPAGYSPHPMQAYQMSSSPVYLTTQAPGGVSYSPSPGNYQQPMMVPNPGGLPPTPPTLPYQQRQDAGSSSNSARTPSSGNPRRNSHRRSNSYNGPPGSSSFFATPGSGAPPLPRPRSVKPGTPTRDRQRASSEEFSPVNEVRKLTGGGSVRPPASLRGHYRTKSEDWQGRMSVPRQPPAGFPSSFSGNNSPLPNYAYQSQQQPMMMHNRGVFTGGEGGDDTLAFAGSLRNIHSNGMTGSIRNANEMKGDDGSDNGGEAVFLLNKNSSRKAKSTRRGSRTKKRHMRQHSAQLFMEEVKGIEQLPSCRDIVFLLLFVFHLLGIVYLGNTYGSEALRIHDESPEESESSVTIIFTNLIYLAGLSGVFAMVISGLTLLLMATIANKIVQIAICLSIIFSFLWGTMGVGLSPKKIVPITGIIALALSVAYAFVVWDRIPFAAANLNAGLSGILANPGAIFVSFIFQVLALGWSVYYVFVGGGVYDAIQEGEINESFQYAGYVYYCLLGISYYWTLNVFLNIVQVTVADVIGRWWYTTEGDTSSRGADLNHAFFRSFFYSIGSICFGSLFVGPVRLLRQFSVFFRPTEEVHSLMTLHECMHCVQSCMTNGVEALATRFSPWSFTYVGLYGYSLIDAGLHSTELFEKRGWTTIVSDDLVPNVILLMTLTITGLTGVFAYLLEHFESLQLTASQEPLMTPFIVGALVGLVVSSVLFGIISSSVNAVIVLFAASPVDFEQNHPELSEEMRTAWREVWPGCMDVMDLRVQVAGFLDPALNGSIRGQSPPEMYYNNAALNASYRAPSERHPLLR</sequence>
<accession>A0A7S4AWD6</accession>
<feature type="compositionally biased region" description="Polar residues" evidence="6">
    <location>
        <begin position="125"/>
        <end position="144"/>
    </location>
</feature>
<feature type="compositionally biased region" description="Basic residues" evidence="6">
    <location>
        <begin position="369"/>
        <end position="388"/>
    </location>
</feature>